<dbReference type="Pfam" id="PF01810">
    <property type="entry name" value="LysE"/>
    <property type="match status" value="1"/>
</dbReference>
<comment type="subcellular location">
    <subcellularLocation>
        <location evidence="1">Cell membrane</location>
        <topology evidence="1">Multi-pass membrane protein</topology>
    </subcellularLocation>
</comment>
<evidence type="ECO:0000256" key="4">
    <source>
        <dbReference type="ARBA" id="ARBA00022970"/>
    </source>
</evidence>
<protein>
    <submittedName>
        <fullName evidence="8">Putative membrane protein ycf1</fullName>
    </submittedName>
</protein>
<keyword evidence="9" id="KW-1185">Reference proteome</keyword>
<dbReference type="AlphaFoldDB" id="V5ZDC5"/>
<reference evidence="8 9" key="1">
    <citation type="journal article" date="2013" name="Syst. Appl. Microbiol.">
        <title>Phylogenetic position and virulence apparatus of the pear flower necrosis pathogen Erwinia piriflorinigrans CFBP 5888T as assessed by comparative genomics.</title>
        <authorList>
            <person name="Smits T.H."/>
            <person name="Rezzonico F."/>
            <person name="Lopez M.M."/>
            <person name="Blom J."/>
            <person name="Goesmann A."/>
            <person name="Frey J.E."/>
            <person name="Duffy B."/>
        </authorList>
    </citation>
    <scope>NUCLEOTIDE SEQUENCE [LARGE SCALE GENOMIC DNA]</scope>
    <source>
        <strain evidence="9">CFBP5888</strain>
    </source>
</reference>
<dbReference type="PANTHER" id="PTHR30086:SF20">
    <property type="entry name" value="ARGININE EXPORTER PROTEIN ARGO-RELATED"/>
    <property type="match status" value="1"/>
</dbReference>
<feature type="transmembrane region" description="Helical" evidence="7">
    <location>
        <begin position="191"/>
        <end position="209"/>
    </location>
</feature>
<evidence type="ECO:0000256" key="3">
    <source>
        <dbReference type="ARBA" id="ARBA00022692"/>
    </source>
</evidence>
<evidence type="ECO:0000313" key="9">
    <source>
        <dbReference type="Proteomes" id="UP000018217"/>
    </source>
</evidence>
<dbReference type="EMBL" id="CAHS01000023">
    <property type="protein sequence ID" value="CCG89142.1"/>
    <property type="molecule type" value="Genomic_DNA"/>
</dbReference>
<proteinExistence type="predicted"/>
<accession>V5ZDC5</accession>
<dbReference type="RefSeq" id="WP_023656868.1">
    <property type="nucleotide sequence ID" value="NZ_CAHS01000023.1"/>
</dbReference>
<name>V5ZDC5_9GAMM</name>
<feature type="transmembrane region" description="Helical" evidence="7">
    <location>
        <begin position="150"/>
        <end position="170"/>
    </location>
</feature>
<evidence type="ECO:0000256" key="5">
    <source>
        <dbReference type="ARBA" id="ARBA00022989"/>
    </source>
</evidence>
<feature type="transmembrane region" description="Helical" evidence="7">
    <location>
        <begin position="76"/>
        <end position="95"/>
    </location>
</feature>
<keyword evidence="3 7" id="KW-0812">Transmembrane</keyword>
<dbReference type="PANTHER" id="PTHR30086">
    <property type="entry name" value="ARGININE EXPORTER PROTEIN ARGO"/>
    <property type="match status" value="1"/>
</dbReference>
<dbReference type="OrthoDB" id="9804822at2"/>
<keyword evidence="4" id="KW-0029">Amino-acid transport</keyword>
<gene>
    <name evidence="8" type="primary">ycf1</name>
    <name evidence="8" type="ORF">EPIR_3779</name>
</gene>
<organism evidence="8 9">
    <name type="scientific">Erwinia piriflorinigrans CFBP 5888</name>
    <dbReference type="NCBI Taxonomy" id="1161919"/>
    <lineage>
        <taxon>Bacteria</taxon>
        <taxon>Pseudomonadati</taxon>
        <taxon>Pseudomonadota</taxon>
        <taxon>Gammaproteobacteria</taxon>
        <taxon>Enterobacterales</taxon>
        <taxon>Erwiniaceae</taxon>
        <taxon>Erwinia</taxon>
    </lineage>
</organism>
<dbReference type="STRING" id="1161919.EPIR_3779"/>
<keyword evidence="5 7" id="KW-1133">Transmembrane helix</keyword>
<keyword evidence="2" id="KW-1003">Cell membrane</keyword>
<comment type="caution">
    <text evidence="8">The sequence shown here is derived from an EMBL/GenBank/DDBJ whole genome shotgun (WGS) entry which is preliminary data.</text>
</comment>
<sequence length="210" mass="22547">MMIESGMLFTFISTNLALNLTPGPAVMQVTSHAFTQGWLRAQVSVLGVLSGNAIYCLLSAIGLGALLMAWPTMYTALRYAGALYLVWLAVKRLWFSSQTAAVRTRANPQQGLSGLFRESLLLQLSNPKSLLFFCALLPVFIGSAQGQGGWAILLLGLLAIVLEYPVLLGYTLASATLARKINKGPGRGRRVLEVICALLLLCSASLVLFA</sequence>
<evidence type="ECO:0000256" key="6">
    <source>
        <dbReference type="ARBA" id="ARBA00023136"/>
    </source>
</evidence>
<dbReference type="Proteomes" id="UP000018217">
    <property type="component" value="Unassembled WGS sequence"/>
</dbReference>
<keyword evidence="4" id="KW-0813">Transport</keyword>
<dbReference type="GO" id="GO:0015171">
    <property type="term" value="F:amino acid transmembrane transporter activity"/>
    <property type="evidence" value="ECO:0007669"/>
    <property type="project" value="TreeGrafter"/>
</dbReference>
<evidence type="ECO:0000256" key="2">
    <source>
        <dbReference type="ARBA" id="ARBA00022475"/>
    </source>
</evidence>
<feature type="transmembrane region" description="Helical" evidence="7">
    <location>
        <begin position="45"/>
        <end position="70"/>
    </location>
</feature>
<dbReference type="GO" id="GO:0005886">
    <property type="term" value="C:plasma membrane"/>
    <property type="evidence" value="ECO:0007669"/>
    <property type="project" value="UniProtKB-SubCell"/>
</dbReference>
<evidence type="ECO:0000313" key="8">
    <source>
        <dbReference type="EMBL" id="CCG89142.1"/>
    </source>
</evidence>
<evidence type="ECO:0000256" key="1">
    <source>
        <dbReference type="ARBA" id="ARBA00004651"/>
    </source>
</evidence>
<dbReference type="InterPro" id="IPR001123">
    <property type="entry name" value="LeuE-type"/>
</dbReference>
<keyword evidence="6 7" id="KW-0472">Membrane</keyword>
<feature type="transmembrane region" description="Helical" evidence="7">
    <location>
        <begin position="127"/>
        <end position="144"/>
    </location>
</feature>
<evidence type="ECO:0000256" key="7">
    <source>
        <dbReference type="SAM" id="Phobius"/>
    </source>
</evidence>